<sequence>MAQDTRKDPRAKVLSMTVRYKSATVDEFIEHHAQDVSRGGIFIKTPSPFPPGTLLKFEIRLQDEQAVIAGVGRVVWKREAAQANESLPSGMGVKFIKIDDKSKALISRIVEQNQNAGAAFEAGGGEQRNTPTGDGEAEADKSSADQATAARKSDAPPAKAGAKRASTMLGLGSIGASGKVEAVTMSTSESTSDEGGSFFPKTEPEKEMPPTEERTMMKQAKELLAQALAEAGASLEDLGSKEEPLIAPEPKKEEPAEAKAETKIEAAPKEEPAAAPKDTPKEEAPEAAPAKVAEADKKEPVSEPKPKAAKSADKEAARTDKPSEKKPSRDEVKTVDERPKRTGAAKQRTEERAAAAKPALAAAHEEESGGSGKIIAFVVIAAAIVGAILYFTQKDEAPPAPPAPATTQPAEATPPPAPKPEPTPAPTENVVPASSAAVEPTAAPSATAPAVSASAEPAAAPSAAPTASAVKAQPSAEPKPTPTVQAPAPKPPTPKPPAPAPKPKDDDVY</sequence>
<feature type="region of interest" description="Disordered" evidence="1">
    <location>
        <begin position="395"/>
        <end position="509"/>
    </location>
</feature>
<gene>
    <name evidence="3" type="ORF">CMC5_059090</name>
</gene>
<feature type="compositionally biased region" description="Pro residues" evidence="1">
    <location>
        <begin position="412"/>
        <end position="425"/>
    </location>
</feature>
<dbReference type="InterPro" id="IPR009875">
    <property type="entry name" value="PilZ_domain"/>
</dbReference>
<dbReference type="NCBIfam" id="TIGR02266">
    <property type="entry name" value="gmx_TIGR02266"/>
    <property type="match status" value="1"/>
</dbReference>
<feature type="compositionally biased region" description="Pro residues" evidence="1">
    <location>
        <begin position="488"/>
        <end position="501"/>
    </location>
</feature>
<feature type="compositionally biased region" description="Basic and acidic residues" evidence="1">
    <location>
        <begin position="293"/>
        <end position="340"/>
    </location>
</feature>
<dbReference type="OrthoDB" id="5516249at2"/>
<dbReference type="KEGG" id="ccro:CMC5_059090"/>
<protein>
    <recommendedName>
        <fullName evidence="2">PilZ domain-containing protein</fullName>
    </recommendedName>
</protein>
<accession>A0A0K1ELE1</accession>
<feature type="region of interest" description="Disordered" evidence="1">
    <location>
        <begin position="185"/>
        <end position="372"/>
    </location>
</feature>
<keyword evidence="4" id="KW-1185">Reference proteome</keyword>
<dbReference type="EMBL" id="CP012159">
    <property type="protein sequence ID" value="AKT41700.1"/>
    <property type="molecule type" value="Genomic_DNA"/>
</dbReference>
<feature type="compositionally biased region" description="Low complexity" evidence="1">
    <location>
        <begin position="186"/>
        <end position="201"/>
    </location>
</feature>
<proteinExistence type="predicted"/>
<dbReference type="STRING" id="52.CMC5_059090"/>
<feature type="domain" description="PilZ" evidence="2">
    <location>
        <begin position="5"/>
        <end position="112"/>
    </location>
</feature>
<dbReference type="Gene3D" id="2.40.10.220">
    <property type="entry name" value="predicted glycosyltransferase like domains"/>
    <property type="match status" value="1"/>
</dbReference>
<dbReference type="Proteomes" id="UP000067626">
    <property type="component" value="Chromosome"/>
</dbReference>
<evidence type="ECO:0000259" key="2">
    <source>
        <dbReference type="Pfam" id="PF07238"/>
    </source>
</evidence>
<dbReference type="AlphaFoldDB" id="A0A0K1ELE1"/>
<feature type="region of interest" description="Disordered" evidence="1">
    <location>
        <begin position="117"/>
        <end position="165"/>
    </location>
</feature>
<organism evidence="3 4">
    <name type="scientific">Chondromyces crocatus</name>
    <dbReference type="NCBI Taxonomy" id="52"/>
    <lineage>
        <taxon>Bacteria</taxon>
        <taxon>Pseudomonadati</taxon>
        <taxon>Myxococcota</taxon>
        <taxon>Polyangia</taxon>
        <taxon>Polyangiales</taxon>
        <taxon>Polyangiaceae</taxon>
        <taxon>Chondromyces</taxon>
    </lineage>
</organism>
<reference evidence="3 4" key="1">
    <citation type="submission" date="2015-07" db="EMBL/GenBank/DDBJ databases">
        <title>Genome analysis of myxobacterium Chondromyces crocatus Cm c5 reveals a high potential for natural compound synthesis and the genetic basis for the loss of fruiting body formation.</title>
        <authorList>
            <person name="Zaburannyi N."/>
            <person name="Bunk B."/>
            <person name="Maier J."/>
            <person name="Overmann J."/>
            <person name="Mueller R."/>
        </authorList>
    </citation>
    <scope>NUCLEOTIDE SEQUENCE [LARGE SCALE GENOMIC DNA]</scope>
    <source>
        <strain evidence="3 4">Cm c5</strain>
    </source>
</reference>
<dbReference type="Pfam" id="PF07238">
    <property type="entry name" value="PilZ"/>
    <property type="match status" value="1"/>
</dbReference>
<evidence type="ECO:0000256" key="1">
    <source>
        <dbReference type="SAM" id="MobiDB-lite"/>
    </source>
</evidence>
<evidence type="ECO:0000313" key="3">
    <source>
        <dbReference type="EMBL" id="AKT41700.1"/>
    </source>
</evidence>
<feature type="compositionally biased region" description="Basic and acidic residues" evidence="1">
    <location>
        <begin position="238"/>
        <end position="284"/>
    </location>
</feature>
<feature type="compositionally biased region" description="Basic and acidic residues" evidence="1">
    <location>
        <begin position="202"/>
        <end position="221"/>
    </location>
</feature>
<feature type="compositionally biased region" description="Low complexity" evidence="1">
    <location>
        <begin position="426"/>
        <end position="470"/>
    </location>
</feature>
<dbReference type="InterPro" id="IPR011752">
    <property type="entry name" value="PilV_Myxo-type"/>
</dbReference>
<name>A0A0K1ELE1_CHOCO</name>
<dbReference type="GO" id="GO:0035438">
    <property type="term" value="F:cyclic-di-GMP binding"/>
    <property type="evidence" value="ECO:0007669"/>
    <property type="project" value="InterPro"/>
</dbReference>
<evidence type="ECO:0000313" key="4">
    <source>
        <dbReference type="Proteomes" id="UP000067626"/>
    </source>
</evidence>
<dbReference type="SUPFAM" id="SSF141371">
    <property type="entry name" value="PilZ domain-like"/>
    <property type="match status" value="1"/>
</dbReference>
<feature type="compositionally biased region" description="Low complexity" evidence="1">
    <location>
        <begin position="222"/>
        <end position="231"/>
    </location>
</feature>